<gene>
    <name evidence="1" type="ORF">CRG98_026065</name>
</gene>
<protein>
    <submittedName>
        <fullName evidence="1">Uncharacterized protein</fullName>
    </submittedName>
</protein>
<keyword evidence="2" id="KW-1185">Reference proteome</keyword>
<name>A0A2I0JC68_PUNGR</name>
<evidence type="ECO:0000313" key="2">
    <source>
        <dbReference type="Proteomes" id="UP000233551"/>
    </source>
</evidence>
<organism evidence="1 2">
    <name type="scientific">Punica granatum</name>
    <name type="common">Pomegranate</name>
    <dbReference type="NCBI Taxonomy" id="22663"/>
    <lineage>
        <taxon>Eukaryota</taxon>
        <taxon>Viridiplantae</taxon>
        <taxon>Streptophyta</taxon>
        <taxon>Embryophyta</taxon>
        <taxon>Tracheophyta</taxon>
        <taxon>Spermatophyta</taxon>
        <taxon>Magnoliopsida</taxon>
        <taxon>eudicotyledons</taxon>
        <taxon>Gunneridae</taxon>
        <taxon>Pentapetalae</taxon>
        <taxon>rosids</taxon>
        <taxon>malvids</taxon>
        <taxon>Myrtales</taxon>
        <taxon>Lythraceae</taxon>
        <taxon>Punica</taxon>
    </lineage>
</organism>
<proteinExistence type="predicted"/>
<comment type="caution">
    <text evidence="1">The sequence shown here is derived from an EMBL/GenBank/DDBJ whole genome shotgun (WGS) entry which is preliminary data.</text>
</comment>
<evidence type="ECO:0000313" key="1">
    <source>
        <dbReference type="EMBL" id="PKI53520.1"/>
    </source>
</evidence>
<accession>A0A2I0JC68</accession>
<reference evidence="1 2" key="1">
    <citation type="submission" date="2017-11" db="EMBL/GenBank/DDBJ databases">
        <title>De-novo sequencing of pomegranate (Punica granatum L.) genome.</title>
        <authorList>
            <person name="Akparov Z."/>
            <person name="Amiraslanov A."/>
            <person name="Hajiyeva S."/>
            <person name="Abbasov M."/>
            <person name="Kaur K."/>
            <person name="Hamwieh A."/>
            <person name="Solovyev V."/>
            <person name="Salamov A."/>
            <person name="Braich B."/>
            <person name="Kosarev P."/>
            <person name="Mahmoud A."/>
            <person name="Hajiyev E."/>
            <person name="Babayeva S."/>
            <person name="Izzatullayeva V."/>
            <person name="Mammadov A."/>
            <person name="Mammadov A."/>
            <person name="Sharifova S."/>
            <person name="Ojaghi J."/>
            <person name="Eynullazada K."/>
            <person name="Bayramov B."/>
            <person name="Abdulazimova A."/>
            <person name="Shahmuradov I."/>
        </authorList>
    </citation>
    <scope>NUCLEOTIDE SEQUENCE [LARGE SCALE GENOMIC DNA]</scope>
    <source>
        <strain evidence="2">cv. AG2017</strain>
        <tissue evidence="1">Leaf</tissue>
    </source>
</reference>
<dbReference type="AlphaFoldDB" id="A0A2I0JC68"/>
<dbReference type="EMBL" id="PGOL01001853">
    <property type="protein sequence ID" value="PKI53520.1"/>
    <property type="molecule type" value="Genomic_DNA"/>
</dbReference>
<dbReference type="Proteomes" id="UP000233551">
    <property type="component" value="Unassembled WGS sequence"/>
</dbReference>
<sequence length="120" mass="13196">MIGIKALIVIFQLDGDGPWPKYKLCYFFCGSYSGAFKWAKAHIAFGRYGFWALRCLRPRAPTATEDSTHCTCLAEQEIVIYLCHVDGHSSGWRLAACVDTRDDEVGGVAAASSDGRRGCI</sequence>